<dbReference type="OrthoDB" id="540503at2759"/>
<keyword evidence="2 4" id="KW-0808">Transferase</keyword>
<keyword evidence="2" id="KW-0333">Golgi apparatus</keyword>
<dbReference type="PANTHER" id="PTHR46038:SF38">
    <property type="entry name" value="GLYCOSYLTRANSFERASE-RELATED"/>
    <property type="match status" value="1"/>
</dbReference>
<dbReference type="AlphaFoldDB" id="A0A0K9PG43"/>
<dbReference type="OMA" id="SHEDSWG"/>
<reference evidence="5" key="1">
    <citation type="journal article" date="2016" name="Nature">
        <title>The genome of the seagrass Zostera marina reveals angiosperm adaptation to the sea.</title>
        <authorList>
            <person name="Olsen J.L."/>
            <person name="Rouze P."/>
            <person name="Verhelst B."/>
            <person name="Lin Y.-C."/>
            <person name="Bayer T."/>
            <person name="Collen J."/>
            <person name="Dattolo E."/>
            <person name="De Paoli E."/>
            <person name="Dittami S."/>
            <person name="Maumus F."/>
            <person name="Michel G."/>
            <person name="Kersting A."/>
            <person name="Lauritano C."/>
            <person name="Lohaus R."/>
            <person name="Toepel M."/>
            <person name="Tonon T."/>
            <person name="Vanneste K."/>
            <person name="Amirebrahimi M."/>
            <person name="Brakel J."/>
            <person name="Bostroem C."/>
            <person name="Chovatia M."/>
            <person name="Grimwood J."/>
            <person name="Jenkins J.W."/>
            <person name="Jueterbock A."/>
            <person name="Mraz A."/>
            <person name="Stam W.T."/>
            <person name="Tice H."/>
            <person name="Bornberg-Bauer E."/>
            <person name="Green P.J."/>
            <person name="Pearson G.A."/>
            <person name="Procaccini G."/>
            <person name="Duarte C.M."/>
            <person name="Schmutz J."/>
            <person name="Reusch T.B.H."/>
            <person name="Van de Peer Y."/>
        </authorList>
    </citation>
    <scope>NUCLEOTIDE SEQUENCE [LARGE SCALE GENOMIC DNA]</scope>
    <source>
        <strain evidence="5">cv. Finnish</strain>
    </source>
</reference>
<organism evidence="4 5">
    <name type="scientific">Zostera marina</name>
    <name type="common">Eelgrass</name>
    <dbReference type="NCBI Taxonomy" id="29655"/>
    <lineage>
        <taxon>Eukaryota</taxon>
        <taxon>Viridiplantae</taxon>
        <taxon>Streptophyta</taxon>
        <taxon>Embryophyta</taxon>
        <taxon>Tracheophyta</taxon>
        <taxon>Spermatophyta</taxon>
        <taxon>Magnoliopsida</taxon>
        <taxon>Liliopsida</taxon>
        <taxon>Zosteraceae</taxon>
        <taxon>Zostera</taxon>
    </lineage>
</organism>
<keyword evidence="5" id="KW-1185">Reference proteome</keyword>
<evidence type="ECO:0000313" key="5">
    <source>
        <dbReference type="Proteomes" id="UP000036987"/>
    </source>
</evidence>
<name>A0A0K9PG43_ZOSMR</name>
<dbReference type="Proteomes" id="UP000036987">
    <property type="component" value="Unassembled WGS sequence"/>
</dbReference>
<dbReference type="STRING" id="29655.A0A0K9PG43"/>
<evidence type="ECO:0000259" key="3">
    <source>
        <dbReference type="Pfam" id="PF03407"/>
    </source>
</evidence>
<proteinExistence type="inferred from homology"/>
<keyword evidence="2" id="KW-0328">Glycosyltransferase</keyword>
<dbReference type="InterPro" id="IPR029044">
    <property type="entry name" value="Nucleotide-diphossugar_trans"/>
</dbReference>
<protein>
    <recommendedName>
        <fullName evidence="2">Glycosyltransferase</fullName>
        <ecNumber evidence="2">2.4.2.-</ecNumber>
    </recommendedName>
</protein>
<dbReference type="SUPFAM" id="SSF53448">
    <property type="entry name" value="Nucleotide-diphospho-sugar transferases"/>
    <property type="match status" value="1"/>
</dbReference>
<comment type="caution">
    <text evidence="4">The sequence shown here is derived from an EMBL/GenBank/DDBJ whole genome shotgun (WGS) entry which is preliminary data.</text>
</comment>
<sequence length="358" mass="41148">MQQTCENDGSETPNLCHCINSNHYNYLIAAVVLLLASVSIVLLISYDRNGGRFTSTASLLPDRHDIYFSESEHILLDGVLKKAAMDDDTVILTVLNAAWAKPGSVLDQFLESFRIGDRTLRLLDHLVIVSMDIQAYNRCKSVHSNCVPLSTPGVDFSGQSDFMTNGYLKMMWKRIDLLWIVLQKGYNFIFTDTDVMWFRDPLPMFYKDGDFQISCDYFRGNPLDIQNNLPNGGFNYVKSNRRTIEFYRFWYASRLKYPGRNDQEVLNFIKADPFINGIGLKIRFLDTAYFGGLCEKSEDFQKVCTMHANCCIGLSRKVLDLRTMLEDWKKFLSFAPNIRNLHSSFWSVPKNCSMQPII</sequence>
<evidence type="ECO:0000256" key="1">
    <source>
        <dbReference type="ARBA" id="ARBA00007033"/>
    </source>
</evidence>
<keyword evidence="2" id="KW-0472">Membrane</keyword>
<feature type="domain" description="Nucleotide-diphospho-sugar transferase" evidence="3">
    <location>
        <begin position="122"/>
        <end position="321"/>
    </location>
</feature>
<dbReference type="EC" id="2.4.2.-" evidence="2"/>
<dbReference type="EMBL" id="LFYR01000869">
    <property type="protein sequence ID" value="KMZ67931.1"/>
    <property type="molecule type" value="Genomic_DNA"/>
</dbReference>
<dbReference type="GO" id="GO:0000139">
    <property type="term" value="C:Golgi membrane"/>
    <property type="evidence" value="ECO:0007669"/>
    <property type="project" value="UniProtKB-SubCell"/>
</dbReference>
<dbReference type="GO" id="GO:0016757">
    <property type="term" value="F:glycosyltransferase activity"/>
    <property type="evidence" value="ECO:0007669"/>
    <property type="project" value="UniProtKB-KW"/>
</dbReference>
<keyword evidence="2" id="KW-0961">Cell wall biogenesis/degradation</keyword>
<keyword evidence="2" id="KW-1133">Transmembrane helix</keyword>
<comment type="subcellular location">
    <subcellularLocation>
        <location evidence="2">Golgi apparatus membrane</location>
        <topology evidence="2">Single-pass type II membrane protein</topology>
    </subcellularLocation>
</comment>
<gene>
    <name evidence="4" type="ORF">ZOSMA_251G00020</name>
</gene>
<keyword evidence="2" id="KW-0735">Signal-anchor</keyword>
<dbReference type="GO" id="GO:0071555">
    <property type="term" value="P:cell wall organization"/>
    <property type="evidence" value="ECO:0007669"/>
    <property type="project" value="UniProtKB-KW"/>
</dbReference>
<keyword evidence="2" id="KW-0812">Transmembrane</keyword>
<dbReference type="PANTHER" id="PTHR46038">
    <property type="entry name" value="EXPRESSED PROTEIN-RELATED"/>
    <property type="match status" value="1"/>
</dbReference>
<dbReference type="InterPro" id="IPR005069">
    <property type="entry name" value="Nucl-diP-sugar_transferase"/>
</dbReference>
<comment type="similarity">
    <text evidence="1 2">Belongs to the glycosyltransferase 77 family.</text>
</comment>
<feature type="transmembrane region" description="Helical" evidence="2">
    <location>
        <begin position="24"/>
        <end position="46"/>
    </location>
</feature>
<dbReference type="InterPro" id="IPR044821">
    <property type="entry name" value="At1g28695/At4g15970-like"/>
</dbReference>
<evidence type="ECO:0000256" key="2">
    <source>
        <dbReference type="RuleBase" id="RU363055"/>
    </source>
</evidence>
<evidence type="ECO:0000313" key="4">
    <source>
        <dbReference type="EMBL" id="KMZ67931.1"/>
    </source>
</evidence>
<accession>A0A0K9PG43</accession>
<dbReference type="Pfam" id="PF03407">
    <property type="entry name" value="Nucleotid_trans"/>
    <property type="match status" value="1"/>
</dbReference>